<accession>A0A8C3JHS9</accession>
<reference evidence="1" key="1">
    <citation type="submission" date="2025-08" db="UniProtKB">
        <authorList>
            <consortium name="Ensembl"/>
        </authorList>
    </citation>
    <scope>IDENTIFICATION</scope>
</reference>
<keyword evidence="2" id="KW-1185">Reference proteome</keyword>
<dbReference type="Proteomes" id="UP000694419">
    <property type="component" value="Unplaced"/>
</dbReference>
<dbReference type="Ensembl" id="ENSCPGT00000008490.1">
    <property type="protein sequence ID" value="ENSCPGP00000007726.1"/>
    <property type="gene ID" value="ENSCPGG00000005523.1"/>
</dbReference>
<proteinExistence type="predicted"/>
<evidence type="ECO:0000313" key="2">
    <source>
        <dbReference type="Proteomes" id="UP000694419"/>
    </source>
</evidence>
<name>A0A8C3JHS9_9CHAR</name>
<dbReference type="AlphaFoldDB" id="A0A8C3JHS9"/>
<evidence type="ECO:0000313" key="1">
    <source>
        <dbReference type="Ensembl" id="ENSCPGP00000007726.1"/>
    </source>
</evidence>
<sequence length="65" mass="7391">AFWRNLFHEGNKTPEGNVRLCGRGAVTKMFYVKPLQYFESLNTPLEKLLSTPSDCSFPTAQLNII</sequence>
<organism evidence="1 2">
    <name type="scientific">Calidris pygmaea</name>
    <name type="common">Spoon-billed sandpiper</name>
    <dbReference type="NCBI Taxonomy" id="425635"/>
    <lineage>
        <taxon>Eukaryota</taxon>
        <taxon>Metazoa</taxon>
        <taxon>Chordata</taxon>
        <taxon>Craniata</taxon>
        <taxon>Vertebrata</taxon>
        <taxon>Euteleostomi</taxon>
        <taxon>Archelosauria</taxon>
        <taxon>Archosauria</taxon>
        <taxon>Dinosauria</taxon>
        <taxon>Saurischia</taxon>
        <taxon>Theropoda</taxon>
        <taxon>Coelurosauria</taxon>
        <taxon>Aves</taxon>
        <taxon>Neognathae</taxon>
        <taxon>Neoaves</taxon>
        <taxon>Charadriiformes</taxon>
        <taxon>Scolopacidae</taxon>
        <taxon>Calidris</taxon>
    </lineage>
</organism>
<protein>
    <submittedName>
        <fullName evidence="1">Uncharacterized protein</fullName>
    </submittedName>
</protein>
<reference evidence="1" key="2">
    <citation type="submission" date="2025-09" db="UniProtKB">
        <authorList>
            <consortium name="Ensembl"/>
        </authorList>
    </citation>
    <scope>IDENTIFICATION</scope>
</reference>